<dbReference type="EMBL" id="CP045227">
    <property type="protein sequence ID" value="QFS49893.1"/>
    <property type="molecule type" value="Genomic_DNA"/>
</dbReference>
<keyword evidence="2" id="KW-1185">Reference proteome</keyword>
<name>A0A5P8WAS9_9NOSO</name>
<dbReference type="KEGG" id="nsh:GXM_07387"/>
<protein>
    <submittedName>
        <fullName evidence="1">Uncharacterized protein</fullName>
    </submittedName>
</protein>
<proteinExistence type="predicted"/>
<reference evidence="1 2" key="1">
    <citation type="submission" date="2019-10" db="EMBL/GenBank/DDBJ databases">
        <title>Genomic and transcriptomic insights into the perfect genentic adaptation of a filamentous nitrogen-fixing cyanobacterium to rice fields.</title>
        <authorList>
            <person name="Chen Z."/>
        </authorList>
    </citation>
    <scope>NUCLEOTIDE SEQUENCE [LARGE SCALE GENOMIC DNA]</scope>
    <source>
        <strain evidence="1">CCNUC1</strain>
    </source>
</reference>
<accession>A0A5P8WAS9</accession>
<organism evidence="1 2">
    <name type="scientific">Nostoc sphaeroides CCNUC1</name>
    <dbReference type="NCBI Taxonomy" id="2653204"/>
    <lineage>
        <taxon>Bacteria</taxon>
        <taxon>Bacillati</taxon>
        <taxon>Cyanobacteriota</taxon>
        <taxon>Cyanophyceae</taxon>
        <taxon>Nostocales</taxon>
        <taxon>Nostocaceae</taxon>
        <taxon>Nostoc</taxon>
    </lineage>
</organism>
<sequence length="54" mass="6025">MTTQVIDIISFDIPQTLTQVESATIQGCKGSNAENAAWAYQCWLFLQLTRASLF</sequence>
<gene>
    <name evidence="1" type="ORF">GXM_07387</name>
</gene>
<evidence type="ECO:0000313" key="2">
    <source>
        <dbReference type="Proteomes" id="UP000326678"/>
    </source>
</evidence>
<dbReference type="AlphaFoldDB" id="A0A5P8WAS9"/>
<evidence type="ECO:0000313" key="1">
    <source>
        <dbReference type="EMBL" id="QFS49893.1"/>
    </source>
</evidence>
<dbReference type="Proteomes" id="UP000326678">
    <property type="component" value="Chromosome Gxm2"/>
</dbReference>